<protein>
    <submittedName>
        <fullName evidence="1">Uncharacterized protein</fullName>
    </submittedName>
</protein>
<dbReference type="AlphaFoldDB" id="A0A1E2SL09"/>
<gene>
    <name evidence="1" type="ORF">ATY41_10085</name>
</gene>
<dbReference type="Proteomes" id="UP000094426">
    <property type="component" value="Unassembled WGS sequence"/>
</dbReference>
<accession>A0A1E2SL09</accession>
<evidence type="ECO:0000313" key="1">
    <source>
        <dbReference type="EMBL" id="ODA90328.1"/>
    </source>
</evidence>
<organism evidence="1 2">
    <name type="scientific">Leifsonia xyli subsp. xyli</name>
    <dbReference type="NCBI Taxonomy" id="59736"/>
    <lineage>
        <taxon>Bacteria</taxon>
        <taxon>Bacillati</taxon>
        <taxon>Actinomycetota</taxon>
        <taxon>Actinomycetes</taxon>
        <taxon>Micrococcales</taxon>
        <taxon>Microbacteriaceae</taxon>
        <taxon>Leifsonia</taxon>
    </lineage>
</organism>
<evidence type="ECO:0000313" key="2">
    <source>
        <dbReference type="Proteomes" id="UP000094426"/>
    </source>
</evidence>
<proteinExistence type="predicted"/>
<comment type="caution">
    <text evidence="1">The sequence shown here is derived from an EMBL/GenBank/DDBJ whole genome shotgun (WGS) entry which is preliminary data.</text>
</comment>
<name>A0A1E2SL09_LEIXY</name>
<reference evidence="1 2" key="1">
    <citation type="submission" date="2015-11" db="EMBL/GenBank/DDBJ databases">
        <authorList>
            <person name="Zhang Y."/>
            <person name="Guo Z."/>
        </authorList>
    </citation>
    <scope>NUCLEOTIDE SEQUENCE [LARGE SCALE GENOMIC DNA]</scope>
    <source>
        <strain evidence="2">gdw1</strain>
    </source>
</reference>
<dbReference type="EMBL" id="LNZG01000013">
    <property type="protein sequence ID" value="ODA90328.1"/>
    <property type="molecule type" value="Genomic_DNA"/>
</dbReference>
<sequence>MKVSVIRIEYRSAICTGPRRRRHLARTIRLSTGNGVRVGIDRGRLDRSVIPPVPSARNLAAHFRAVTGETINIFAATETSQWSSTMSLARRRRARGVRAALTWDTKASWIVKRLN</sequence>